<proteinExistence type="inferred from homology"/>
<dbReference type="OrthoDB" id="247542at2759"/>
<dbReference type="InterPro" id="IPR050960">
    <property type="entry name" value="AB_hydrolase_4_sf"/>
</dbReference>
<dbReference type="GO" id="GO:0051792">
    <property type="term" value="P:medium-chain fatty acid biosynthetic process"/>
    <property type="evidence" value="ECO:0007669"/>
    <property type="project" value="TreeGrafter"/>
</dbReference>
<evidence type="ECO:0000313" key="2">
    <source>
        <dbReference type="EMBL" id="VDK86392.1"/>
    </source>
</evidence>
<reference evidence="2 3" key="1">
    <citation type="submission" date="2018-11" db="EMBL/GenBank/DDBJ databases">
        <authorList>
            <consortium name="Pathogen Informatics"/>
        </authorList>
    </citation>
    <scope>NUCLEOTIDE SEQUENCE [LARGE SCALE GENOMIC DNA]</scope>
</reference>
<evidence type="ECO:0008006" key="4">
    <source>
        <dbReference type="Google" id="ProtNLM"/>
    </source>
</evidence>
<dbReference type="AlphaFoldDB" id="A0A3P6TE09"/>
<sequence length="145" mass="16094">MKTPRTYSASDTEDVSEVISLIHSRYPDAPLTAVGISLGALILFNYISSFGEAASTSTEEEEEKANELQLTPKMENGGKKCPLRAGMCISMLWKLGESSASLEKPLDWLLFNRPLTNLLCKIVHRNAEVLSDKFDVPRVLRISSY</sequence>
<dbReference type="Proteomes" id="UP000281553">
    <property type="component" value="Unassembled WGS sequence"/>
</dbReference>
<accession>A0A3P6TE09</accession>
<organism evidence="2 3">
    <name type="scientific">Dibothriocephalus latus</name>
    <name type="common">Fish tapeworm</name>
    <name type="synonym">Diphyllobothrium latum</name>
    <dbReference type="NCBI Taxonomy" id="60516"/>
    <lineage>
        <taxon>Eukaryota</taxon>
        <taxon>Metazoa</taxon>
        <taxon>Spiralia</taxon>
        <taxon>Lophotrochozoa</taxon>
        <taxon>Platyhelminthes</taxon>
        <taxon>Cestoda</taxon>
        <taxon>Eucestoda</taxon>
        <taxon>Diphyllobothriidea</taxon>
        <taxon>Diphyllobothriidae</taxon>
        <taxon>Dibothriocephalus</taxon>
    </lineage>
</organism>
<dbReference type="SUPFAM" id="SSF53474">
    <property type="entry name" value="alpha/beta-Hydrolases"/>
    <property type="match status" value="1"/>
</dbReference>
<dbReference type="PANTHER" id="PTHR10794:SF63">
    <property type="entry name" value="ALPHA_BETA HYDROLASE 1, ISOFORM A"/>
    <property type="match status" value="1"/>
</dbReference>
<evidence type="ECO:0000313" key="3">
    <source>
        <dbReference type="Proteomes" id="UP000281553"/>
    </source>
</evidence>
<dbReference type="GO" id="GO:0047372">
    <property type="term" value="F:monoacylglycerol lipase activity"/>
    <property type="evidence" value="ECO:0007669"/>
    <property type="project" value="TreeGrafter"/>
</dbReference>
<keyword evidence="3" id="KW-1185">Reference proteome</keyword>
<dbReference type="GO" id="GO:0008126">
    <property type="term" value="F:acetylesterase activity"/>
    <property type="evidence" value="ECO:0007669"/>
    <property type="project" value="TreeGrafter"/>
</dbReference>
<comment type="similarity">
    <text evidence="1">Belongs to the AB hydrolase superfamily. AB hydrolase 4 family.</text>
</comment>
<dbReference type="InterPro" id="IPR029058">
    <property type="entry name" value="AB_hydrolase_fold"/>
</dbReference>
<dbReference type="EMBL" id="UYRU01044413">
    <property type="protein sequence ID" value="VDK86392.1"/>
    <property type="molecule type" value="Genomic_DNA"/>
</dbReference>
<protein>
    <recommendedName>
        <fullName evidence="4">Serine aminopeptidase S33 domain-containing protein</fullName>
    </recommendedName>
</protein>
<dbReference type="GO" id="GO:0051793">
    <property type="term" value="P:medium-chain fatty acid catabolic process"/>
    <property type="evidence" value="ECO:0007669"/>
    <property type="project" value="TreeGrafter"/>
</dbReference>
<dbReference type="PANTHER" id="PTHR10794">
    <property type="entry name" value="ABHYDROLASE DOMAIN-CONTAINING PROTEIN"/>
    <property type="match status" value="1"/>
</dbReference>
<evidence type="ECO:0000256" key="1">
    <source>
        <dbReference type="ARBA" id="ARBA00010884"/>
    </source>
</evidence>
<name>A0A3P6TE09_DIBLA</name>
<gene>
    <name evidence="2" type="ORF">DILT_LOCUS3876</name>
</gene>